<dbReference type="EMBL" id="MGHF01000020">
    <property type="protein sequence ID" value="OGM63151.1"/>
    <property type="molecule type" value="Genomic_DNA"/>
</dbReference>
<dbReference type="GO" id="GO:0006289">
    <property type="term" value="P:nucleotide-excision repair"/>
    <property type="evidence" value="ECO:0007669"/>
    <property type="project" value="InterPro"/>
</dbReference>
<dbReference type="Pfam" id="PF02151">
    <property type="entry name" value="UVR"/>
    <property type="match status" value="1"/>
</dbReference>
<dbReference type="InterPro" id="IPR001943">
    <property type="entry name" value="UVR_dom"/>
</dbReference>
<evidence type="ECO:0000313" key="8">
    <source>
        <dbReference type="EMBL" id="OGM63151.1"/>
    </source>
</evidence>
<reference evidence="8 9" key="1">
    <citation type="journal article" date="2016" name="Nat. Commun.">
        <title>Thousands of microbial genomes shed light on interconnected biogeochemical processes in an aquifer system.</title>
        <authorList>
            <person name="Anantharaman K."/>
            <person name="Brown C.T."/>
            <person name="Hug L.A."/>
            <person name="Sharon I."/>
            <person name="Castelle C.J."/>
            <person name="Probst A.J."/>
            <person name="Thomas B.C."/>
            <person name="Singh A."/>
            <person name="Wilkins M.J."/>
            <person name="Karaoz U."/>
            <person name="Brodie E.L."/>
            <person name="Williams K.H."/>
            <person name="Hubbard S.S."/>
            <person name="Banfield J.F."/>
        </authorList>
    </citation>
    <scope>NUCLEOTIDE SEQUENCE [LARGE SCALE GENOMIC DNA]</scope>
</reference>
<organism evidence="8 9">
    <name type="scientific">Candidatus Woesebacteria bacterium RIFCSPLOWO2_01_FULL_39_21</name>
    <dbReference type="NCBI Taxonomy" id="1802519"/>
    <lineage>
        <taxon>Bacteria</taxon>
        <taxon>Candidatus Woeseibacteriota</taxon>
    </lineage>
</organism>
<dbReference type="InterPro" id="IPR000305">
    <property type="entry name" value="GIY-YIG_endonuc"/>
</dbReference>
<dbReference type="GO" id="GO:0009380">
    <property type="term" value="C:excinuclease repair complex"/>
    <property type="evidence" value="ECO:0007669"/>
    <property type="project" value="TreeGrafter"/>
</dbReference>
<keyword evidence="3" id="KW-0228">DNA excision</keyword>
<evidence type="ECO:0000259" key="6">
    <source>
        <dbReference type="PROSITE" id="PS50164"/>
    </source>
</evidence>
<dbReference type="GO" id="GO:0009381">
    <property type="term" value="F:excinuclease ABC activity"/>
    <property type="evidence" value="ECO:0007669"/>
    <property type="project" value="InterPro"/>
</dbReference>
<keyword evidence="1" id="KW-0963">Cytoplasm</keyword>
<keyword evidence="2" id="KW-0227">DNA damage</keyword>
<dbReference type="CDD" id="cd10434">
    <property type="entry name" value="GIY-YIG_UvrC_Cho"/>
    <property type="match status" value="1"/>
</dbReference>
<dbReference type="PANTHER" id="PTHR30562:SF1">
    <property type="entry name" value="UVRABC SYSTEM PROTEIN C"/>
    <property type="match status" value="1"/>
</dbReference>
<dbReference type="Proteomes" id="UP000177082">
    <property type="component" value="Unassembled WGS sequence"/>
</dbReference>
<dbReference type="Pfam" id="PF01541">
    <property type="entry name" value="GIY-YIG"/>
    <property type="match status" value="1"/>
</dbReference>
<dbReference type="PROSITE" id="PS50165">
    <property type="entry name" value="UVRC"/>
    <property type="match status" value="1"/>
</dbReference>
<dbReference type="InterPro" id="IPR038476">
    <property type="entry name" value="UvrC_RNase_H_dom_sf"/>
</dbReference>
<proteinExistence type="predicted"/>
<evidence type="ECO:0000259" key="7">
    <source>
        <dbReference type="PROSITE" id="PS50165"/>
    </source>
</evidence>
<comment type="caution">
    <text evidence="8">The sequence shown here is derived from an EMBL/GenBank/DDBJ whole genome shotgun (WGS) entry which is preliminary data.</text>
</comment>
<evidence type="ECO:0000256" key="1">
    <source>
        <dbReference type="ARBA" id="ARBA00022490"/>
    </source>
</evidence>
<sequence length="443" mass="51023">MARRIHEIESISLHTLPDVSGIYIFKSNNGEVLYVGKAKNLNNRVKSYFNLNLETKTMRMVKESKIIETITVNSEFEAILLEAKLINSLKPKYNIELKDDKSPIYIGITNDKYPIVKAVRKTNLYEVKFYWGPYLSFKETKTLLKTIREVLPFSDHKISKTACIYNQIGLCNPCPNLIEKTLNLKIKKDLSKMYLKNIKRVRATLDGRLKKVKKGLISEMDKFSKNQEYEKAIEIRNQLILFNNLTTKKFLNFNYIENPNLMEDITRNEQNELKRVLKSHGIVTKRLNRIECFDVSHLTGTSPAASMVVFTKGLADKSSYKRFKIKSENSKSDIDSIKEVILRRVSHISDLSRNSSWGTPDLIIVDGGKPQVKAAVDALKGVVPIIGIAKRYETLVFMNEGRFSEYRLTGPALNFVQKIRDEAHRFARAYHHKLVELLIKNVK</sequence>
<dbReference type="InterPro" id="IPR036876">
    <property type="entry name" value="UVR_dom_sf"/>
</dbReference>
<keyword evidence="4" id="KW-0267">Excision nuclease</keyword>
<dbReference type="Pfam" id="PF08459">
    <property type="entry name" value="UvrC_RNaseH_dom"/>
    <property type="match status" value="1"/>
</dbReference>
<dbReference type="InterPro" id="IPR001162">
    <property type="entry name" value="UvrC_RNase_H_dom"/>
</dbReference>
<dbReference type="AlphaFoldDB" id="A0A1F8BGF6"/>
<feature type="domain" description="UvrC family homology region profile" evidence="7">
    <location>
        <begin position="267"/>
        <end position="379"/>
    </location>
</feature>
<dbReference type="InterPro" id="IPR050066">
    <property type="entry name" value="UvrABC_protein_C"/>
</dbReference>
<dbReference type="Gene3D" id="3.40.1440.10">
    <property type="entry name" value="GIY-YIG endonuclease"/>
    <property type="match status" value="1"/>
</dbReference>
<evidence type="ECO:0000313" key="9">
    <source>
        <dbReference type="Proteomes" id="UP000177082"/>
    </source>
</evidence>
<name>A0A1F8BGF6_9BACT</name>
<dbReference type="STRING" id="1802519.A2961_01265"/>
<dbReference type="Gene3D" id="3.30.420.340">
    <property type="entry name" value="UvrC, RNAse H endonuclease domain"/>
    <property type="match status" value="1"/>
</dbReference>
<keyword evidence="5" id="KW-0234">DNA repair</keyword>
<feature type="domain" description="GIY-YIG" evidence="6">
    <location>
        <begin position="18"/>
        <end position="95"/>
    </location>
</feature>
<dbReference type="FunFam" id="3.40.1440.10:FF:000001">
    <property type="entry name" value="UvrABC system protein C"/>
    <property type="match status" value="1"/>
</dbReference>
<accession>A0A1F8BGF6</accession>
<dbReference type="InterPro" id="IPR047296">
    <property type="entry name" value="GIY-YIG_UvrC_Cho"/>
</dbReference>
<evidence type="ECO:0000256" key="4">
    <source>
        <dbReference type="ARBA" id="ARBA00022881"/>
    </source>
</evidence>
<evidence type="ECO:0000256" key="3">
    <source>
        <dbReference type="ARBA" id="ARBA00022769"/>
    </source>
</evidence>
<dbReference type="PROSITE" id="PS50164">
    <property type="entry name" value="GIY_YIG"/>
    <property type="match status" value="1"/>
</dbReference>
<evidence type="ECO:0008006" key="10">
    <source>
        <dbReference type="Google" id="ProtNLM"/>
    </source>
</evidence>
<evidence type="ECO:0000256" key="5">
    <source>
        <dbReference type="ARBA" id="ARBA00023204"/>
    </source>
</evidence>
<dbReference type="PANTHER" id="PTHR30562">
    <property type="entry name" value="UVRC/OXIDOREDUCTASE"/>
    <property type="match status" value="1"/>
</dbReference>
<evidence type="ECO:0000256" key="2">
    <source>
        <dbReference type="ARBA" id="ARBA00022763"/>
    </source>
</evidence>
<gene>
    <name evidence="8" type="ORF">A2961_01265</name>
</gene>
<dbReference type="SUPFAM" id="SSF82771">
    <property type="entry name" value="GIY-YIG endonuclease"/>
    <property type="match status" value="1"/>
</dbReference>
<dbReference type="InterPro" id="IPR035901">
    <property type="entry name" value="GIY-YIG_endonuc_sf"/>
</dbReference>
<protein>
    <recommendedName>
        <fullName evidence="10">Excinuclease ABC subunit C</fullName>
    </recommendedName>
</protein>
<dbReference type="SUPFAM" id="SSF46600">
    <property type="entry name" value="C-terminal UvrC-binding domain of UvrB"/>
    <property type="match status" value="1"/>
</dbReference>
<dbReference type="SMART" id="SM00465">
    <property type="entry name" value="GIYc"/>
    <property type="match status" value="1"/>
</dbReference>